<dbReference type="EMBL" id="BAAAQY010000002">
    <property type="protein sequence ID" value="GAA2227152.1"/>
    <property type="molecule type" value="Genomic_DNA"/>
</dbReference>
<name>A0ABN3DC43_9MICO</name>
<dbReference type="Proteomes" id="UP001500929">
    <property type="component" value="Unassembled WGS sequence"/>
</dbReference>
<keyword evidence="1 4" id="KW-0378">Hydrolase</keyword>
<keyword evidence="2" id="KW-0326">Glycosidase</keyword>
<sequence>MSTPDWVADATFYQIFPERFANGDPSLDPPGVVPWNAEPTRENFFGGDLAGITAHLDHIESLGANALYLTPIFEADTNHRYDAKDYFAIDHRLGDLAAFQTFLAAAHERGMRVVLDAVLNHCGDGHWAFRDVVEKERDSAYVNWFSVEGFPVTAHPVPNYRTCSGCYYLPKWNAYNPEVRDHHHRVARYWIEQGIDGWRLDVPYFINHSFWRGFREVVKEQGDDLYIVAEEWREPEEWLQGDLADGTMNYTLRDLVLGFTADRSVTAAEFAEGMNRLTDRIPEGYRTGMLNLLGSHDTERVLTRHGGDRAAALLAYTLLFSAEGAPMMYYGDEVGLVGENDPGCRGAMPWDESVWDAGLLAGVRALGAERRATPALRRGSQRVSAIGGDTVVVTRRMQDGETAVRIVNRGGAVEVPLTELPPLAAGESWGVAGDAVLVPAGSSVLLTARTDAARADSARTDAA</sequence>
<dbReference type="PANTHER" id="PTHR10357:SF210">
    <property type="entry name" value="MALTODEXTRIN GLUCOSIDASE"/>
    <property type="match status" value="1"/>
</dbReference>
<keyword evidence="5" id="KW-1185">Reference proteome</keyword>
<evidence type="ECO:0000313" key="5">
    <source>
        <dbReference type="Proteomes" id="UP001500929"/>
    </source>
</evidence>
<dbReference type="RefSeq" id="WP_259478157.1">
    <property type="nucleotide sequence ID" value="NZ_BAAAQY010000002.1"/>
</dbReference>
<dbReference type="GO" id="GO:0016787">
    <property type="term" value="F:hydrolase activity"/>
    <property type="evidence" value="ECO:0007669"/>
    <property type="project" value="UniProtKB-KW"/>
</dbReference>
<evidence type="ECO:0000256" key="1">
    <source>
        <dbReference type="ARBA" id="ARBA00022801"/>
    </source>
</evidence>
<proteinExistence type="predicted"/>
<gene>
    <name evidence="4" type="ORF">GCM10009851_09100</name>
</gene>
<feature type="domain" description="Glycosyl hydrolase family 13 catalytic" evidence="3">
    <location>
        <begin position="14"/>
        <end position="370"/>
    </location>
</feature>
<dbReference type="InterPro" id="IPR045857">
    <property type="entry name" value="O16G_dom_2"/>
</dbReference>
<dbReference type="Gene3D" id="3.20.20.80">
    <property type="entry name" value="Glycosidases"/>
    <property type="match status" value="1"/>
</dbReference>
<dbReference type="SMART" id="SM00642">
    <property type="entry name" value="Aamy"/>
    <property type="match status" value="1"/>
</dbReference>
<comment type="caution">
    <text evidence="4">The sequence shown here is derived from an EMBL/GenBank/DDBJ whole genome shotgun (WGS) entry which is preliminary data.</text>
</comment>
<dbReference type="SUPFAM" id="SSF51445">
    <property type="entry name" value="(Trans)glycosidases"/>
    <property type="match status" value="1"/>
</dbReference>
<reference evidence="4 5" key="1">
    <citation type="journal article" date="2019" name="Int. J. Syst. Evol. Microbiol.">
        <title>The Global Catalogue of Microorganisms (GCM) 10K type strain sequencing project: providing services to taxonomists for standard genome sequencing and annotation.</title>
        <authorList>
            <consortium name="The Broad Institute Genomics Platform"/>
            <consortium name="The Broad Institute Genome Sequencing Center for Infectious Disease"/>
            <person name="Wu L."/>
            <person name="Ma J."/>
        </authorList>
    </citation>
    <scope>NUCLEOTIDE SEQUENCE [LARGE SCALE GENOMIC DNA]</scope>
    <source>
        <strain evidence="4 5">JCM 16117</strain>
    </source>
</reference>
<evidence type="ECO:0000259" key="3">
    <source>
        <dbReference type="SMART" id="SM00642"/>
    </source>
</evidence>
<dbReference type="Gene3D" id="3.90.400.10">
    <property type="entry name" value="Oligo-1,6-glucosidase, Domain 2"/>
    <property type="match status" value="1"/>
</dbReference>
<organism evidence="4 5">
    <name type="scientific">Herbiconiux moechotypicola</name>
    <dbReference type="NCBI Taxonomy" id="637393"/>
    <lineage>
        <taxon>Bacteria</taxon>
        <taxon>Bacillati</taxon>
        <taxon>Actinomycetota</taxon>
        <taxon>Actinomycetes</taxon>
        <taxon>Micrococcales</taxon>
        <taxon>Microbacteriaceae</taxon>
        <taxon>Herbiconiux</taxon>
    </lineage>
</organism>
<dbReference type="PANTHER" id="PTHR10357">
    <property type="entry name" value="ALPHA-AMYLASE FAMILY MEMBER"/>
    <property type="match status" value="1"/>
</dbReference>
<evidence type="ECO:0000313" key="4">
    <source>
        <dbReference type="EMBL" id="GAA2227152.1"/>
    </source>
</evidence>
<evidence type="ECO:0000256" key="2">
    <source>
        <dbReference type="ARBA" id="ARBA00023295"/>
    </source>
</evidence>
<dbReference type="CDD" id="cd11338">
    <property type="entry name" value="AmyAc_CMD"/>
    <property type="match status" value="1"/>
</dbReference>
<dbReference type="Pfam" id="PF00128">
    <property type="entry name" value="Alpha-amylase"/>
    <property type="match status" value="1"/>
</dbReference>
<dbReference type="InterPro" id="IPR017853">
    <property type="entry name" value="GH"/>
</dbReference>
<protein>
    <submittedName>
        <fullName evidence="4">Glycoside hydrolase family 13 protein</fullName>
    </submittedName>
</protein>
<dbReference type="InterPro" id="IPR006047">
    <property type="entry name" value="GH13_cat_dom"/>
</dbReference>
<accession>A0ABN3DC43</accession>